<comment type="subunit">
    <text evidence="1">NDH-1 is composed of 14 different subunits. Subunits NuoB, C, D, E, F, and G constitute the peripheral sector of the complex.</text>
</comment>
<keyword evidence="1" id="KW-0874">Quinone</keyword>
<dbReference type="Proteomes" id="UP000236000">
    <property type="component" value="Unassembled WGS sequence"/>
</dbReference>
<dbReference type="InterPro" id="IPR022885">
    <property type="entry name" value="NDH1_su_D/H"/>
</dbReference>
<dbReference type="HAMAP" id="MF_01358">
    <property type="entry name" value="NDH1_NuoD"/>
    <property type="match status" value="1"/>
</dbReference>
<dbReference type="GO" id="GO:0051287">
    <property type="term" value="F:NAD binding"/>
    <property type="evidence" value="ECO:0007669"/>
    <property type="project" value="InterPro"/>
</dbReference>
<dbReference type="AlphaFoldDB" id="A0A2N8HCN9"/>
<evidence type="ECO:0000256" key="1">
    <source>
        <dbReference type="HAMAP-Rule" id="MF_01358"/>
    </source>
</evidence>
<keyword evidence="1" id="KW-0830">Ubiquinone</keyword>
<dbReference type="Gene3D" id="1.10.645.10">
    <property type="entry name" value="Cytochrome-c3 Hydrogenase, chain B"/>
    <property type="match status" value="1"/>
</dbReference>
<dbReference type="InterPro" id="IPR001135">
    <property type="entry name" value="NADH_Q_OxRdtase_suD"/>
</dbReference>
<sequence>MKTSTKTFAIADTAANADYLTNTSEPLGETMTLNVGPSHPATHGVLRLVLELDGEEIITCDPVLGHLHRGMEKIGETIQYNQFVPYTDRFDYLAPLSNNIAYACAVEKLLGWELPPRGQALRVLALELSRFSSHILGVGVYGMDVGAMTVFLYCYEEREKIHNFYEQLTGARFTSSYTRIGGQTRDVPNEMLKEVLVFCDEAAKTLDETEALLLRNKIFIDRLQGVGTISREKALSWALTGANLRASGVKRDLRKTNPYLGYENYEFDVPVGEHGDCYDRFTVRIEEMRQSLRIIRQVIETMPDGPINMVDTKGTLPEKKKVMTDMESLIRQFMATTMGVNAPAGQVYFAAENPKGELGFFLDSKGGGLPNRLRMRSPSFCNLSILPELLKGHLVSDVPAILGSFDFVMGECDR</sequence>
<keyword evidence="1" id="KW-0520">NAD</keyword>
<dbReference type="Pfam" id="PF00346">
    <property type="entry name" value="Complex1_49kDa"/>
    <property type="match status" value="1"/>
</dbReference>
<dbReference type="InterPro" id="IPR029014">
    <property type="entry name" value="NiFe-Hase_large"/>
</dbReference>
<feature type="domain" description="NADH-quinone oxidoreductase subunit D" evidence="2">
    <location>
        <begin position="144"/>
        <end position="414"/>
    </location>
</feature>
<keyword evidence="1" id="KW-0472">Membrane</keyword>
<dbReference type="EC" id="7.1.1.-" evidence="1"/>
<comment type="function">
    <text evidence="1">NDH-1 shuttles electrons from NADH, via FMN and iron-sulfur (Fe-S) centers, to quinones in the respiratory chain. The immediate electron acceptor for the enzyme in this species is believed to be ubiquinone. Couples the redox reaction to proton translocation (for every two electrons transferred, four hydrogen ions are translocated across the cytoplasmic membrane), and thus conserves the redox energy in a proton gradient.</text>
</comment>
<dbReference type="EMBL" id="PJKA01000012">
    <property type="protein sequence ID" value="PNC17624.1"/>
    <property type="molecule type" value="Genomic_DNA"/>
</dbReference>
<evidence type="ECO:0000313" key="4">
    <source>
        <dbReference type="Proteomes" id="UP000236000"/>
    </source>
</evidence>
<reference evidence="3 4" key="1">
    <citation type="journal article" date="2017" name="BMC Genomics">
        <title>Genome sequencing of 39 Akkermansia muciniphila isolates reveals its population structure, genomic and functional diverisity, and global distribution in mammalian gut microbiotas.</title>
        <authorList>
            <person name="Guo X."/>
            <person name="Li S."/>
            <person name="Zhang J."/>
            <person name="Wu F."/>
            <person name="Li X."/>
            <person name="Wu D."/>
            <person name="Zhang M."/>
            <person name="Ou Z."/>
            <person name="Jie Z."/>
            <person name="Yan Q."/>
            <person name="Li P."/>
            <person name="Yi J."/>
            <person name="Peng Y."/>
        </authorList>
    </citation>
    <scope>NUCLEOTIDE SEQUENCE [LARGE SCALE GENOMIC DNA]</scope>
    <source>
        <strain evidence="3 4">GP24</strain>
    </source>
</reference>
<name>A0A2N8HCN9_9BACT</name>
<proteinExistence type="inferred from homology"/>
<protein>
    <recommendedName>
        <fullName evidence="1">NADH-quinone oxidoreductase subunit D</fullName>
        <ecNumber evidence="1">7.1.1.-</ecNumber>
    </recommendedName>
    <alternativeName>
        <fullName evidence="1">NADH dehydrogenase I subunit D</fullName>
    </alternativeName>
    <alternativeName>
        <fullName evidence="1">NDH-1 subunit D</fullName>
    </alternativeName>
</protein>
<gene>
    <name evidence="1" type="primary">nuoD</name>
    <name evidence="3" type="ORF">CXU22_07675</name>
</gene>
<keyword evidence="1" id="KW-0813">Transport</keyword>
<dbReference type="GO" id="GO:0005886">
    <property type="term" value="C:plasma membrane"/>
    <property type="evidence" value="ECO:0007669"/>
    <property type="project" value="UniProtKB-SubCell"/>
</dbReference>
<dbReference type="RefSeq" id="WP_102714204.1">
    <property type="nucleotide sequence ID" value="NZ_CABMLK010000001.1"/>
</dbReference>
<dbReference type="OrthoDB" id="9801496at2"/>
<comment type="subcellular location">
    <subcellularLocation>
        <location evidence="1">Cell membrane</location>
        <topology evidence="1">Peripheral membrane protein</topology>
        <orientation evidence="1">Cytoplasmic side</orientation>
    </subcellularLocation>
</comment>
<dbReference type="NCBIfam" id="NF004739">
    <property type="entry name" value="PRK06075.1"/>
    <property type="match status" value="1"/>
</dbReference>
<comment type="similarity">
    <text evidence="1">Belongs to the complex I 49 kDa subunit family.</text>
</comment>
<keyword evidence="3" id="KW-0560">Oxidoreductase</keyword>
<comment type="caution">
    <text evidence="3">The sequence shown here is derived from an EMBL/GenBank/DDBJ whole genome shotgun (WGS) entry which is preliminary data.</text>
</comment>
<dbReference type="GO" id="GO:0048038">
    <property type="term" value="F:quinone binding"/>
    <property type="evidence" value="ECO:0007669"/>
    <property type="project" value="UniProtKB-KW"/>
</dbReference>
<comment type="catalytic activity">
    <reaction evidence="1">
        <text>a quinone + NADH + 5 H(+)(in) = a quinol + NAD(+) + 4 H(+)(out)</text>
        <dbReference type="Rhea" id="RHEA:57888"/>
        <dbReference type="ChEBI" id="CHEBI:15378"/>
        <dbReference type="ChEBI" id="CHEBI:24646"/>
        <dbReference type="ChEBI" id="CHEBI:57540"/>
        <dbReference type="ChEBI" id="CHEBI:57945"/>
        <dbReference type="ChEBI" id="CHEBI:132124"/>
    </reaction>
</comment>
<accession>A0A2N8HCN9</accession>
<evidence type="ECO:0000259" key="2">
    <source>
        <dbReference type="Pfam" id="PF00346"/>
    </source>
</evidence>
<evidence type="ECO:0000313" key="3">
    <source>
        <dbReference type="EMBL" id="PNC17624.1"/>
    </source>
</evidence>
<keyword evidence="1" id="KW-1278">Translocase</keyword>
<dbReference type="SUPFAM" id="SSF56762">
    <property type="entry name" value="HydB/Nqo4-like"/>
    <property type="match status" value="1"/>
</dbReference>
<dbReference type="NCBIfam" id="TIGR01962">
    <property type="entry name" value="NuoD"/>
    <property type="match status" value="1"/>
</dbReference>
<organism evidence="3 4">
    <name type="scientific">Akkermansia muciniphila</name>
    <dbReference type="NCBI Taxonomy" id="239935"/>
    <lineage>
        <taxon>Bacteria</taxon>
        <taxon>Pseudomonadati</taxon>
        <taxon>Verrucomicrobiota</taxon>
        <taxon>Verrucomicrobiia</taxon>
        <taxon>Verrucomicrobiales</taxon>
        <taxon>Akkermansiaceae</taxon>
        <taxon>Akkermansia</taxon>
    </lineage>
</organism>
<dbReference type="GO" id="GO:0050136">
    <property type="term" value="F:NADH dehydrogenase (quinone) (non-electrogenic) activity"/>
    <property type="evidence" value="ECO:0007669"/>
    <property type="project" value="UniProtKB-UniRule"/>
</dbReference>
<dbReference type="PANTHER" id="PTHR11993:SF10">
    <property type="entry name" value="NADH DEHYDROGENASE [UBIQUINONE] IRON-SULFUR PROTEIN 2, MITOCHONDRIAL"/>
    <property type="match status" value="1"/>
</dbReference>
<dbReference type="PANTHER" id="PTHR11993">
    <property type="entry name" value="NADH-UBIQUINONE OXIDOREDUCTASE 49 KDA SUBUNIT"/>
    <property type="match status" value="1"/>
</dbReference>
<keyword evidence="1" id="KW-1003">Cell membrane</keyword>